<dbReference type="InterPro" id="IPR003593">
    <property type="entry name" value="AAA+_ATPase"/>
</dbReference>
<dbReference type="RefSeq" id="WP_243555255.1">
    <property type="nucleotide sequence ID" value="NZ_CP094528.1"/>
</dbReference>
<dbReference type="InterPro" id="IPR015854">
    <property type="entry name" value="ABC_transpr_LolD-like"/>
</dbReference>
<protein>
    <submittedName>
        <fullName evidence="4">ATP-binding cassette domain-containing protein</fullName>
    </submittedName>
</protein>
<feature type="domain" description="ABC transporter" evidence="3">
    <location>
        <begin position="5"/>
        <end position="217"/>
    </location>
</feature>
<name>A0ABY4C0D7_9MICO</name>
<gene>
    <name evidence="4" type="ORF">MTO99_17265</name>
</gene>
<dbReference type="SUPFAM" id="SSF52540">
    <property type="entry name" value="P-loop containing nucleoside triphosphate hydrolases"/>
    <property type="match status" value="1"/>
</dbReference>
<evidence type="ECO:0000259" key="3">
    <source>
        <dbReference type="PROSITE" id="PS50893"/>
    </source>
</evidence>
<dbReference type="Pfam" id="PF00005">
    <property type="entry name" value="ABC_tran"/>
    <property type="match status" value="1"/>
</dbReference>
<organism evidence="4 5">
    <name type="scientific">Agromyces larvae</name>
    <dbReference type="NCBI Taxonomy" id="2929802"/>
    <lineage>
        <taxon>Bacteria</taxon>
        <taxon>Bacillati</taxon>
        <taxon>Actinomycetota</taxon>
        <taxon>Actinomycetes</taxon>
        <taxon>Micrococcales</taxon>
        <taxon>Microbacteriaceae</taxon>
        <taxon>Agromyces</taxon>
    </lineage>
</organism>
<dbReference type="Gene3D" id="3.40.50.300">
    <property type="entry name" value="P-loop containing nucleotide triphosphate hydrolases"/>
    <property type="match status" value="1"/>
</dbReference>
<dbReference type="SMART" id="SM00382">
    <property type="entry name" value="AAA"/>
    <property type="match status" value="1"/>
</dbReference>
<evidence type="ECO:0000313" key="5">
    <source>
        <dbReference type="Proteomes" id="UP000832097"/>
    </source>
</evidence>
<dbReference type="InterPro" id="IPR003439">
    <property type="entry name" value="ABC_transporter-like_ATP-bd"/>
</dbReference>
<evidence type="ECO:0000256" key="1">
    <source>
        <dbReference type="ARBA" id="ARBA00022741"/>
    </source>
</evidence>
<dbReference type="PROSITE" id="PS50893">
    <property type="entry name" value="ABC_TRANSPORTER_2"/>
    <property type="match status" value="1"/>
</dbReference>
<keyword evidence="2 4" id="KW-0067">ATP-binding</keyword>
<reference evidence="4 5" key="1">
    <citation type="submission" date="2022-03" db="EMBL/GenBank/DDBJ databases">
        <title>Mucilaginibacter sp. isolated from the gut of Protaetia brevitarsis seulensis larvae.</title>
        <authorList>
            <person name="Won M."/>
            <person name="Kim S.-J."/>
            <person name="Kwon S.-W."/>
        </authorList>
    </citation>
    <scope>NUCLEOTIDE SEQUENCE [LARGE SCALE GENOMIC DNA]</scope>
    <source>
        <strain evidence="4 5">CFWR-12</strain>
    </source>
</reference>
<dbReference type="InterPro" id="IPR027417">
    <property type="entry name" value="P-loop_NTPase"/>
</dbReference>
<dbReference type="PANTHER" id="PTHR24220">
    <property type="entry name" value="IMPORT ATP-BINDING PROTEIN"/>
    <property type="match status" value="1"/>
</dbReference>
<evidence type="ECO:0000313" key="4">
    <source>
        <dbReference type="EMBL" id="UOE43892.1"/>
    </source>
</evidence>
<dbReference type="PANTHER" id="PTHR24220:SF659">
    <property type="entry name" value="TRANSPORTER, PUTATIVE-RELATED"/>
    <property type="match status" value="1"/>
</dbReference>
<dbReference type="EMBL" id="CP094528">
    <property type="protein sequence ID" value="UOE43892.1"/>
    <property type="molecule type" value="Genomic_DNA"/>
</dbReference>
<evidence type="ECO:0000256" key="2">
    <source>
        <dbReference type="ARBA" id="ARBA00022840"/>
    </source>
</evidence>
<sequence length="217" mass="22602">MTARLELDSVTIRHPRDGDTDLEVVADWSLGVPAGTMHCLAGRSGSGKTSILRVAAGLTRPAAGEVRWSGDGLADLPDDRITARRRSEVGYLDQGGALVDGMTALENVLLPAVPDRRVAELRPRAEALLDELGVGGRLAHTPDRLSGGERQRVALARALLLEPGIVMADEPTASLDRATADGVIALLTGLAAAGISVLVASHDARLIGAADTRTELA</sequence>
<keyword evidence="1" id="KW-0547">Nucleotide-binding</keyword>
<dbReference type="PROSITE" id="PS00211">
    <property type="entry name" value="ABC_TRANSPORTER_1"/>
    <property type="match status" value="1"/>
</dbReference>
<proteinExistence type="predicted"/>
<keyword evidence="5" id="KW-1185">Reference proteome</keyword>
<accession>A0ABY4C0D7</accession>
<dbReference type="GO" id="GO:0005524">
    <property type="term" value="F:ATP binding"/>
    <property type="evidence" value="ECO:0007669"/>
    <property type="project" value="UniProtKB-KW"/>
</dbReference>
<dbReference type="Proteomes" id="UP000832097">
    <property type="component" value="Chromosome"/>
</dbReference>
<dbReference type="InterPro" id="IPR017871">
    <property type="entry name" value="ABC_transporter-like_CS"/>
</dbReference>